<dbReference type="SUPFAM" id="SSF46785">
    <property type="entry name" value="Winged helix' DNA-binding domain"/>
    <property type="match status" value="1"/>
</dbReference>
<evidence type="ECO:0000259" key="5">
    <source>
        <dbReference type="PROSITE" id="PS51078"/>
    </source>
</evidence>
<dbReference type="Proteomes" id="UP000521922">
    <property type="component" value="Unassembled WGS sequence"/>
</dbReference>
<dbReference type="EMBL" id="JACCBB010000001">
    <property type="protein sequence ID" value="NYD23678.1"/>
    <property type="molecule type" value="Genomic_DNA"/>
</dbReference>
<dbReference type="InterPro" id="IPR036388">
    <property type="entry name" value="WH-like_DNA-bd_sf"/>
</dbReference>
<evidence type="ECO:0000256" key="3">
    <source>
        <dbReference type="ARBA" id="ARBA00023163"/>
    </source>
</evidence>
<dbReference type="PROSITE" id="PS51078">
    <property type="entry name" value="ICLR_ED"/>
    <property type="match status" value="1"/>
</dbReference>
<evidence type="ECO:0000313" key="6">
    <source>
        <dbReference type="EMBL" id="NYD23678.1"/>
    </source>
</evidence>
<dbReference type="PANTHER" id="PTHR30136:SF24">
    <property type="entry name" value="HTH-TYPE TRANSCRIPTIONAL REPRESSOR ALLR"/>
    <property type="match status" value="1"/>
</dbReference>
<dbReference type="InterPro" id="IPR050707">
    <property type="entry name" value="HTH_MetabolicPath_Reg"/>
</dbReference>
<dbReference type="GO" id="GO:0003677">
    <property type="term" value="F:DNA binding"/>
    <property type="evidence" value="ECO:0007669"/>
    <property type="project" value="UniProtKB-KW"/>
</dbReference>
<evidence type="ECO:0000313" key="7">
    <source>
        <dbReference type="Proteomes" id="UP000521922"/>
    </source>
</evidence>
<evidence type="ECO:0000256" key="2">
    <source>
        <dbReference type="ARBA" id="ARBA00023125"/>
    </source>
</evidence>
<keyword evidence="1" id="KW-0805">Transcription regulation</keyword>
<keyword evidence="2 6" id="KW-0238">DNA-binding</keyword>
<dbReference type="Gene3D" id="3.30.450.40">
    <property type="match status" value="1"/>
</dbReference>
<gene>
    <name evidence="6" type="ORF">BJ968_003218</name>
</gene>
<dbReference type="Pfam" id="PF09339">
    <property type="entry name" value="HTH_IclR"/>
    <property type="match status" value="1"/>
</dbReference>
<sequence length="252" mass="26563">MAGRSAPGASLVDRTVDVLGAFDGEHRALRLGELAARAGLTPSTTLRIARRLVAGGLLQRRPDGAYVVGRRLWDLGLLAPVQTDLRDVASPFLQDLQAATRATVHLAQRDGDRVLYLDRLQGSTSVPVVSRVGGRLPLHTTGVGKVLLAHAPEDVQRRVLRELTRVTPYSITSPALLDRQLAQVRRDGFASTAGEMDVGNASVAVPVRGPDGQVVAALGLVVPALGRDRPRLVAALTVAAAGVSRALRGAAR</sequence>
<dbReference type="RefSeq" id="WP_179753568.1">
    <property type="nucleotide sequence ID" value="NZ_BAAAGN010000025.1"/>
</dbReference>
<dbReference type="PANTHER" id="PTHR30136">
    <property type="entry name" value="HELIX-TURN-HELIX TRANSCRIPTIONAL REGULATOR, ICLR FAMILY"/>
    <property type="match status" value="1"/>
</dbReference>
<dbReference type="Pfam" id="PF01614">
    <property type="entry name" value="IclR_C"/>
    <property type="match status" value="1"/>
</dbReference>
<dbReference type="InterPro" id="IPR014757">
    <property type="entry name" value="Tscrpt_reg_IclR_C"/>
</dbReference>
<comment type="caution">
    <text evidence="6">The sequence shown here is derived from an EMBL/GenBank/DDBJ whole genome shotgun (WGS) entry which is preliminary data.</text>
</comment>
<dbReference type="InterPro" id="IPR036390">
    <property type="entry name" value="WH_DNA-bd_sf"/>
</dbReference>
<dbReference type="SUPFAM" id="SSF55781">
    <property type="entry name" value="GAF domain-like"/>
    <property type="match status" value="1"/>
</dbReference>
<dbReference type="PROSITE" id="PS51077">
    <property type="entry name" value="HTH_ICLR"/>
    <property type="match status" value="1"/>
</dbReference>
<evidence type="ECO:0000256" key="1">
    <source>
        <dbReference type="ARBA" id="ARBA00023015"/>
    </source>
</evidence>
<feature type="domain" description="HTH iclR-type" evidence="4">
    <location>
        <begin position="9"/>
        <end position="70"/>
    </location>
</feature>
<keyword evidence="7" id="KW-1185">Reference proteome</keyword>
<dbReference type="GO" id="GO:0045892">
    <property type="term" value="P:negative regulation of DNA-templated transcription"/>
    <property type="evidence" value="ECO:0007669"/>
    <property type="project" value="TreeGrafter"/>
</dbReference>
<dbReference type="AlphaFoldDB" id="A0A7Y9J249"/>
<feature type="domain" description="IclR-ED" evidence="5">
    <location>
        <begin position="71"/>
        <end position="252"/>
    </location>
</feature>
<organism evidence="6 7">
    <name type="scientific">Kineococcus aurantiacus</name>
    <dbReference type="NCBI Taxonomy" id="37633"/>
    <lineage>
        <taxon>Bacteria</taxon>
        <taxon>Bacillati</taxon>
        <taxon>Actinomycetota</taxon>
        <taxon>Actinomycetes</taxon>
        <taxon>Kineosporiales</taxon>
        <taxon>Kineosporiaceae</taxon>
        <taxon>Kineococcus</taxon>
    </lineage>
</organism>
<dbReference type="Gene3D" id="1.10.10.10">
    <property type="entry name" value="Winged helix-like DNA-binding domain superfamily/Winged helix DNA-binding domain"/>
    <property type="match status" value="1"/>
</dbReference>
<dbReference type="SMART" id="SM00346">
    <property type="entry name" value="HTH_ICLR"/>
    <property type="match status" value="1"/>
</dbReference>
<keyword evidence="3" id="KW-0804">Transcription</keyword>
<dbReference type="InterPro" id="IPR029016">
    <property type="entry name" value="GAF-like_dom_sf"/>
</dbReference>
<dbReference type="GO" id="GO:0003700">
    <property type="term" value="F:DNA-binding transcription factor activity"/>
    <property type="evidence" value="ECO:0007669"/>
    <property type="project" value="TreeGrafter"/>
</dbReference>
<protein>
    <submittedName>
        <fullName evidence="6">DNA-binding IclR family transcriptional regulator</fullName>
    </submittedName>
</protein>
<proteinExistence type="predicted"/>
<evidence type="ECO:0000259" key="4">
    <source>
        <dbReference type="PROSITE" id="PS51077"/>
    </source>
</evidence>
<accession>A0A7Y9J249</accession>
<reference evidence="6 7" key="1">
    <citation type="submission" date="2020-07" db="EMBL/GenBank/DDBJ databases">
        <title>Sequencing the genomes of 1000 actinobacteria strains.</title>
        <authorList>
            <person name="Klenk H.-P."/>
        </authorList>
    </citation>
    <scope>NUCLEOTIDE SEQUENCE [LARGE SCALE GENOMIC DNA]</scope>
    <source>
        <strain evidence="6 7">DSM 7487</strain>
    </source>
</reference>
<name>A0A7Y9J249_9ACTN</name>
<dbReference type="InterPro" id="IPR005471">
    <property type="entry name" value="Tscrpt_reg_IclR_N"/>
</dbReference>